<protein>
    <submittedName>
        <fullName evidence="2">Uncharacterized protein</fullName>
    </submittedName>
</protein>
<accession>A0A1I6M2E3</accession>
<dbReference type="Proteomes" id="UP000199062">
    <property type="component" value="Unassembled WGS sequence"/>
</dbReference>
<dbReference type="EMBL" id="FOZK01000004">
    <property type="protein sequence ID" value="SFS09875.1"/>
    <property type="molecule type" value="Genomic_DNA"/>
</dbReference>
<dbReference type="STRING" id="767519.SAMN05216559_3605"/>
<organism evidence="2 3">
    <name type="scientific">Halomicrobium zhouii</name>
    <dbReference type="NCBI Taxonomy" id="767519"/>
    <lineage>
        <taxon>Archaea</taxon>
        <taxon>Methanobacteriati</taxon>
        <taxon>Methanobacteriota</taxon>
        <taxon>Stenosarchaea group</taxon>
        <taxon>Halobacteria</taxon>
        <taxon>Halobacteriales</taxon>
        <taxon>Haloarculaceae</taxon>
        <taxon>Halomicrobium</taxon>
    </lineage>
</organism>
<evidence type="ECO:0000313" key="2">
    <source>
        <dbReference type="EMBL" id="SFS09875.1"/>
    </source>
</evidence>
<name>A0A1I6M2E3_9EURY</name>
<gene>
    <name evidence="2" type="ORF">SAMN05216559_3605</name>
</gene>
<feature type="region of interest" description="Disordered" evidence="1">
    <location>
        <begin position="1"/>
        <end position="22"/>
    </location>
</feature>
<keyword evidence="3" id="KW-1185">Reference proteome</keyword>
<proteinExistence type="predicted"/>
<dbReference type="OrthoDB" id="184234at2157"/>
<evidence type="ECO:0000256" key="1">
    <source>
        <dbReference type="SAM" id="MobiDB-lite"/>
    </source>
</evidence>
<dbReference type="AlphaFoldDB" id="A0A1I6M2E3"/>
<sequence>MEGHDHSLLPDETPQGYGPAGHAVPGGLALAANGLRFVPAETRFEPTVETDWEFQIANDDTIVTSFDRAHGESSHLIVVRRDLSRFQHRHPSLSNDGTWNVQDLELPDPGVYRAFVDVVVDGHPTTLGYDLFAPGEFDVAPRPTSSRMAHADGYDVRLLVDDVSVDDSVQLEFEFRRDAELVSHLGEYLGARGHLVALREGDLGYLHVHPMETDLEEGRVSFGARFPTPGRYRLFLQARPDDHLVTTHFDVQVNE</sequence>
<reference evidence="2 3" key="1">
    <citation type="submission" date="2016-10" db="EMBL/GenBank/DDBJ databases">
        <authorList>
            <person name="de Groot N.N."/>
        </authorList>
    </citation>
    <scope>NUCLEOTIDE SEQUENCE [LARGE SCALE GENOMIC DNA]</scope>
    <source>
        <strain evidence="2 3">CGMCC 1.10457</strain>
    </source>
</reference>
<evidence type="ECO:0000313" key="3">
    <source>
        <dbReference type="Proteomes" id="UP000199062"/>
    </source>
</evidence>